<name>A0A5C4JBS5_9ACTN</name>
<protein>
    <recommendedName>
        <fullName evidence="3">DUF6286 domain-containing protein</fullName>
    </recommendedName>
</protein>
<sequence length="206" mass="22019">MTAQAGPQAGPRPATVRRAPVDRPRKADRAARHAFRSRRVRAAMLFALLLTAAAALTAIEVISALADRPAHVFPYGWAKDAAWDDASVLAISGGLALAGLLCLLAALLPGRSRIVPLHGRDPNLMMGVSRRGLKGAAAAAAEDAPGVSRVRRVRLRRRRVKVVAETPVRAPEGLAEGVADAVRERLGRLEPLPVRSVSVRLKRRDP</sequence>
<dbReference type="RefSeq" id="WP_138646731.1">
    <property type="nucleotide sequence ID" value="NZ_VCKW01000102.1"/>
</dbReference>
<evidence type="ECO:0000256" key="2">
    <source>
        <dbReference type="SAM" id="Phobius"/>
    </source>
</evidence>
<comment type="caution">
    <text evidence="4">The sequence shown here is derived from an EMBL/GenBank/DDBJ whole genome shotgun (WGS) entry which is preliminary data.</text>
</comment>
<evidence type="ECO:0000256" key="1">
    <source>
        <dbReference type="SAM" id="MobiDB-lite"/>
    </source>
</evidence>
<keyword evidence="2" id="KW-0472">Membrane</keyword>
<dbReference type="OrthoDB" id="3529404at2"/>
<feature type="transmembrane region" description="Helical" evidence="2">
    <location>
        <begin position="86"/>
        <end position="108"/>
    </location>
</feature>
<keyword evidence="5" id="KW-1185">Reference proteome</keyword>
<feature type="transmembrane region" description="Helical" evidence="2">
    <location>
        <begin position="42"/>
        <end position="66"/>
    </location>
</feature>
<organism evidence="4 5">
    <name type="scientific">Actinomadura soli</name>
    <dbReference type="NCBI Taxonomy" id="2508997"/>
    <lineage>
        <taxon>Bacteria</taxon>
        <taxon>Bacillati</taxon>
        <taxon>Actinomycetota</taxon>
        <taxon>Actinomycetes</taxon>
        <taxon>Streptosporangiales</taxon>
        <taxon>Thermomonosporaceae</taxon>
        <taxon>Actinomadura</taxon>
    </lineage>
</organism>
<feature type="domain" description="DUF6286" evidence="3">
    <location>
        <begin position="97"/>
        <end position="201"/>
    </location>
</feature>
<evidence type="ECO:0000259" key="3">
    <source>
        <dbReference type="Pfam" id="PF19803"/>
    </source>
</evidence>
<feature type="compositionally biased region" description="Low complexity" evidence="1">
    <location>
        <begin position="1"/>
        <end position="14"/>
    </location>
</feature>
<evidence type="ECO:0000313" key="5">
    <source>
        <dbReference type="Proteomes" id="UP000309174"/>
    </source>
</evidence>
<accession>A0A5C4JBS5</accession>
<dbReference type="EMBL" id="VCKW01000102">
    <property type="protein sequence ID" value="TMQ97196.1"/>
    <property type="molecule type" value="Genomic_DNA"/>
</dbReference>
<gene>
    <name evidence="4" type="ORF">ETD83_20365</name>
</gene>
<evidence type="ECO:0000313" key="4">
    <source>
        <dbReference type="EMBL" id="TMQ97196.1"/>
    </source>
</evidence>
<feature type="compositionally biased region" description="Basic and acidic residues" evidence="1">
    <location>
        <begin position="19"/>
        <end position="31"/>
    </location>
</feature>
<proteinExistence type="predicted"/>
<reference evidence="4 5" key="1">
    <citation type="submission" date="2019-05" db="EMBL/GenBank/DDBJ databases">
        <title>Draft genome sequence of Actinomadura sp. 14C53.</title>
        <authorList>
            <person name="Saricaoglu S."/>
            <person name="Isik K."/>
        </authorList>
    </citation>
    <scope>NUCLEOTIDE SEQUENCE [LARGE SCALE GENOMIC DNA]</scope>
    <source>
        <strain evidence="4 5">14C53</strain>
    </source>
</reference>
<keyword evidence="2" id="KW-0812">Transmembrane</keyword>
<keyword evidence="2" id="KW-1133">Transmembrane helix</keyword>
<dbReference type="AlphaFoldDB" id="A0A5C4JBS5"/>
<dbReference type="Pfam" id="PF19803">
    <property type="entry name" value="DUF6286"/>
    <property type="match status" value="1"/>
</dbReference>
<feature type="region of interest" description="Disordered" evidence="1">
    <location>
        <begin position="1"/>
        <end position="33"/>
    </location>
</feature>
<dbReference type="InterPro" id="IPR046253">
    <property type="entry name" value="DUF6286"/>
</dbReference>
<dbReference type="Proteomes" id="UP000309174">
    <property type="component" value="Unassembled WGS sequence"/>
</dbReference>